<comment type="cofactor">
    <cofactor evidence="8">
        <name>heme</name>
        <dbReference type="ChEBI" id="CHEBI:30413"/>
    </cofactor>
    <text evidence="8">Binds 2 heme groups.</text>
</comment>
<sequence length="352" mass="39280">MDCYKISLSFILLAAGFLNACLPVNEEIGKITPEYYVPVYSSSLQQEDFPQPERNYLSKEGVELGKILFFDPELSANGKISCAGCHLPEKAFSDGLALTNIGVSGLALHRNSPALFNLAWHDGLFWEGGANDLESMVFGPLTHPDEMAADLTEALQYINTHDTYPLLFKEAFPSDSITSAAIARSLAQFMRTLISDGSKYDQWIREETALSSEELKGYEVYKENCSSCHKEGLFTDLSYHNNGLDSSYPDPPELEGLYQGRYRITFKDEDMGTYKTASLRNLSFTAPYMHDGRFSSLDEVLDHYESGIKTNETLAPQLENGIVLSAAERTQLLAFLNSLNDNNFITNPAYQK</sequence>
<dbReference type="EMBL" id="BJYV01000020">
    <property type="protein sequence ID" value="GEO23011.1"/>
    <property type="molecule type" value="Genomic_DNA"/>
</dbReference>
<evidence type="ECO:0000256" key="8">
    <source>
        <dbReference type="PIRSR" id="PIRSR000294-1"/>
    </source>
</evidence>
<feature type="domain" description="Cytochrome c" evidence="11">
    <location>
        <begin position="212"/>
        <end position="340"/>
    </location>
</feature>
<feature type="signal peptide" evidence="10">
    <location>
        <begin position="1"/>
        <end position="20"/>
    </location>
</feature>
<evidence type="ECO:0000256" key="10">
    <source>
        <dbReference type="SAM" id="SignalP"/>
    </source>
</evidence>
<evidence type="ECO:0000259" key="11">
    <source>
        <dbReference type="PROSITE" id="PS51007"/>
    </source>
</evidence>
<dbReference type="GO" id="GO:0042597">
    <property type="term" value="C:periplasmic space"/>
    <property type="evidence" value="ECO:0007669"/>
    <property type="project" value="UniProtKB-SubCell"/>
</dbReference>
<feature type="binding site" description="axial binding residue" evidence="9">
    <location>
        <position position="229"/>
    </location>
    <ligand>
        <name>heme c</name>
        <dbReference type="ChEBI" id="CHEBI:61717"/>
        <label>2</label>
    </ligand>
    <ligandPart>
        <name>Fe</name>
        <dbReference type="ChEBI" id="CHEBI:18248"/>
    </ligandPart>
</feature>
<evidence type="ECO:0000256" key="1">
    <source>
        <dbReference type="ARBA" id="ARBA00004418"/>
    </source>
</evidence>
<evidence type="ECO:0000256" key="2">
    <source>
        <dbReference type="ARBA" id="ARBA00022617"/>
    </source>
</evidence>
<dbReference type="InterPro" id="IPR009056">
    <property type="entry name" value="Cyt_c-like_dom"/>
</dbReference>
<keyword evidence="3 9" id="KW-0479">Metal-binding</keyword>
<keyword evidence="13" id="KW-1185">Reference proteome</keyword>
<dbReference type="AlphaFoldDB" id="A0A512CFK6"/>
<protein>
    <submittedName>
        <fullName evidence="12">Cytochrome-c peroxidase</fullName>
    </submittedName>
</protein>
<keyword evidence="6" id="KW-0560">Oxidoreductase</keyword>
<feature type="binding site" description="covalent" evidence="8">
    <location>
        <position position="82"/>
    </location>
    <ligand>
        <name>heme c</name>
        <dbReference type="ChEBI" id="CHEBI:61717"/>
        <label>1</label>
    </ligand>
</feature>
<dbReference type="PANTHER" id="PTHR30600">
    <property type="entry name" value="CYTOCHROME C PEROXIDASE-RELATED"/>
    <property type="match status" value="1"/>
</dbReference>
<evidence type="ECO:0000256" key="7">
    <source>
        <dbReference type="ARBA" id="ARBA00023004"/>
    </source>
</evidence>
<evidence type="ECO:0000256" key="6">
    <source>
        <dbReference type="ARBA" id="ARBA00023002"/>
    </source>
</evidence>
<dbReference type="RefSeq" id="WP_020888909.1">
    <property type="nucleotide sequence ID" value="NZ_BJYV01000020.1"/>
</dbReference>
<reference evidence="12 13" key="1">
    <citation type="submission" date="2019-07" db="EMBL/GenBank/DDBJ databases">
        <title>Whole genome shotgun sequence of Cyclobacterium qasimii NBRC 106168.</title>
        <authorList>
            <person name="Hosoyama A."/>
            <person name="Uohara A."/>
            <person name="Ohji S."/>
            <person name="Ichikawa N."/>
        </authorList>
    </citation>
    <scope>NUCLEOTIDE SEQUENCE [LARGE SCALE GENOMIC DNA]</scope>
    <source>
        <strain evidence="12 13">NBRC 106168</strain>
    </source>
</reference>
<dbReference type="GO" id="GO:0020037">
    <property type="term" value="F:heme binding"/>
    <property type="evidence" value="ECO:0007669"/>
    <property type="project" value="InterPro"/>
</dbReference>
<name>A0A512CFK6_9BACT</name>
<keyword evidence="7 9" id="KW-0408">Iron</keyword>
<feature type="binding site" description="covalent" evidence="8">
    <location>
        <position position="225"/>
    </location>
    <ligand>
        <name>heme c</name>
        <dbReference type="ChEBI" id="CHEBI:61717"/>
        <label>2</label>
    </ligand>
</feature>
<keyword evidence="5" id="KW-0574">Periplasm</keyword>
<accession>A0A512CFK6</accession>
<comment type="subcellular location">
    <subcellularLocation>
        <location evidence="1">Periplasm</location>
    </subcellularLocation>
</comment>
<evidence type="ECO:0000256" key="9">
    <source>
        <dbReference type="PIRSR" id="PIRSR000294-2"/>
    </source>
</evidence>
<dbReference type="InterPro" id="IPR026259">
    <property type="entry name" value="MauG/Cytc_peroxidase"/>
</dbReference>
<dbReference type="PANTHER" id="PTHR30600:SF10">
    <property type="entry name" value="BLL6722 PROTEIN"/>
    <property type="match status" value="1"/>
</dbReference>
<dbReference type="SUPFAM" id="SSF46626">
    <property type="entry name" value="Cytochrome c"/>
    <property type="match status" value="2"/>
</dbReference>
<keyword evidence="4 10" id="KW-0732">Signal</keyword>
<feature type="binding site" description="covalent" evidence="8">
    <location>
        <position position="85"/>
    </location>
    <ligand>
        <name>heme c</name>
        <dbReference type="ChEBI" id="CHEBI:61717"/>
        <label>1</label>
    </ligand>
</feature>
<keyword evidence="12" id="KW-0575">Peroxidase</keyword>
<dbReference type="PIRSF" id="PIRSF000294">
    <property type="entry name" value="Cytochrome-c_peroxidase"/>
    <property type="match status" value="1"/>
</dbReference>
<gene>
    <name evidence="12" type="ORF">CQA01_35450</name>
</gene>
<organism evidence="12 13">
    <name type="scientific">Cyclobacterium qasimii</name>
    <dbReference type="NCBI Taxonomy" id="1350429"/>
    <lineage>
        <taxon>Bacteria</taxon>
        <taxon>Pseudomonadati</taxon>
        <taxon>Bacteroidota</taxon>
        <taxon>Cytophagia</taxon>
        <taxon>Cytophagales</taxon>
        <taxon>Cyclobacteriaceae</taxon>
        <taxon>Cyclobacterium</taxon>
    </lineage>
</organism>
<feature type="binding site" description="covalent" evidence="8">
    <location>
        <position position="228"/>
    </location>
    <ligand>
        <name>heme c</name>
        <dbReference type="ChEBI" id="CHEBI:61717"/>
        <label>2</label>
    </ligand>
</feature>
<dbReference type="GO" id="GO:0009055">
    <property type="term" value="F:electron transfer activity"/>
    <property type="evidence" value="ECO:0007669"/>
    <property type="project" value="InterPro"/>
</dbReference>
<dbReference type="PROSITE" id="PS51007">
    <property type="entry name" value="CYTC"/>
    <property type="match status" value="1"/>
</dbReference>
<proteinExistence type="predicted"/>
<evidence type="ECO:0000313" key="12">
    <source>
        <dbReference type="EMBL" id="GEO23011.1"/>
    </source>
</evidence>
<dbReference type="Gene3D" id="1.10.760.10">
    <property type="entry name" value="Cytochrome c-like domain"/>
    <property type="match status" value="2"/>
</dbReference>
<feature type="chain" id="PRO_5022028329" evidence="10">
    <location>
        <begin position="21"/>
        <end position="352"/>
    </location>
</feature>
<dbReference type="GO" id="GO:0004130">
    <property type="term" value="F:cytochrome-c peroxidase activity"/>
    <property type="evidence" value="ECO:0007669"/>
    <property type="project" value="TreeGrafter"/>
</dbReference>
<dbReference type="InterPro" id="IPR004852">
    <property type="entry name" value="Di-haem_cyt_c_peroxidsae"/>
</dbReference>
<dbReference type="InterPro" id="IPR051395">
    <property type="entry name" value="Cytochrome_c_Peroxidase/MauG"/>
</dbReference>
<dbReference type="Pfam" id="PF03150">
    <property type="entry name" value="CCP_MauG"/>
    <property type="match status" value="1"/>
</dbReference>
<evidence type="ECO:0000256" key="4">
    <source>
        <dbReference type="ARBA" id="ARBA00022729"/>
    </source>
</evidence>
<dbReference type="Proteomes" id="UP000321301">
    <property type="component" value="Unassembled WGS sequence"/>
</dbReference>
<comment type="caution">
    <text evidence="12">The sequence shown here is derived from an EMBL/GenBank/DDBJ whole genome shotgun (WGS) entry which is preliminary data.</text>
</comment>
<evidence type="ECO:0000256" key="3">
    <source>
        <dbReference type="ARBA" id="ARBA00022723"/>
    </source>
</evidence>
<evidence type="ECO:0000313" key="13">
    <source>
        <dbReference type="Proteomes" id="UP000321301"/>
    </source>
</evidence>
<keyword evidence="2 8" id="KW-0349">Heme</keyword>
<feature type="binding site" description="axial binding residue" evidence="9">
    <location>
        <position position="86"/>
    </location>
    <ligand>
        <name>heme c</name>
        <dbReference type="ChEBI" id="CHEBI:61717"/>
        <label>1</label>
    </ligand>
    <ligandPart>
        <name>Fe</name>
        <dbReference type="ChEBI" id="CHEBI:18248"/>
    </ligandPart>
</feature>
<evidence type="ECO:0000256" key="5">
    <source>
        <dbReference type="ARBA" id="ARBA00022764"/>
    </source>
</evidence>
<comment type="PTM">
    <text evidence="8">Binds 2 heme groups per subunit.</text>
</comment>
<dbReference type="InterPro" id="IPR036909">
    <property type="entry name" value="Cyt_c-like_dom_sf"/>
</dbReference>
<dbReference type="GO" id="GO:0046872">
    <property type="term" value="F:metal ion binding"/>
    <property type="evidence" value="ECO:0007669"/>
    <property type="project" value="UniProtKB-KW"/>
</dbReference>